<dbReference type="KEGG" id="pmai:CF386_06550"/>
<dbReference type="PANTHER" id="PTHR35175">
    <property type="entry name" value="DUF1289 DOMAIN-CONTAINING PROTEIN"/>
    <property type="match status" value="1"/>
</dbReference>
<reference evidence="1 2" key="1">
    <citation type="journal article" date="2016" name="Int. J. Syst. Evol. Microbiol.">
        <title>Paraphotobacterium marinum gen. nov., sp. nov., a member of the family Vibrionaceae, isolated from surface seawater.</title>
        <authorList>
            <person name="Huang Z."/>
            <person name="Dong C."/>
            <person name="Shao Z."/>
        </authorList>
    </citation>
    <scope>NUCLEOTIDE SEQUENCE [LARGE SCALE GENOMIC DNA]</scope>
    <source>
        <strain evidence="1 2">NSCS20N07D</strain>
    </source>
</reference>
<dbReference type="Proteomes" id="UP000242175">
    <property type="component" value="Chromosome large"/>
</dbReference>
<dbReference type="EMBL" id="CP022355">
    <property type="protein sequence ID" value="ASK78680.1"/>
    <property type="molecule type" value="Genomic_DNA"/>
</dbReference>
<dbReference type="PANTHER" id="PTHR35175:SF1">
    <property type="entry name" value="OXIDOREDUCTASE"/>
    <property type="match status" value="1"/>
</dbReference>
<accession>A0A220VEF9</accession>
<sequence length="80" mass="9772">MEQLDFFDVPCPCIGLCQVNDKGYCLGCFRNRNERFHWNKLTNEQKRNVIRLCRLRKNKITRLKRNDNIDKDFFEQKSLF</sequence>
<name>A0A220VEF9_9GAMM</name>
<proteinExistence type="predicted"/>
<dbReference type="Pfam" id="PF06945">
    <property type="entry name" value="DUF1289"/>
    <property type="match status" value="1"/>
</dbReference>
<dbReference type="RefSeq" id="WP_089073588.1">
    <property type="nucleotide sequence ID" value="NZ_CBCSAM010000001.1"/>
</dbReference>
<dbReference type="OrthoDB" id="8911262at2"/>
<evidence type="ECO:0000313" key="1">
    <source>
        <dbReference type="EMBL" id="ASK78680.1"/>
    </source>
</evidence>
<evidence type="ECO:0008006" key="3">
    <source>
        <dbReference type="Google" id="ProtNLM"/>
    </source>
</evidence>
<dbReference type="AlphaFoldDB" id="A0A220VEF9"/>
<dbReference type="InterPro" id="IPR010710">
    <property type="entry name" value="DUF1289"/>
</dbReference>
<gene>
    <name evidence="1" type="ORF">CF386_06550</name>
</gene>
<organism evidence="1 2">
    <name type="scientific">Paraphotobacterium marinum</name>
    <dbReference type="NCBI Taxonomy" id="1755811"/>
    <lineage>
        <taxon>Bacteria</taxon>
        <taxon>Pseudomonadati</taxon>
        <taxon>Pseudomonadota</taxon>
        <taxon>Gammaproteobacteria</taxon>
        <taxon>Vibrionales</taxon>
        <taxon>Vibrionaceae</taxon>
        <taxon>Paraphotobacterium</taxon>
    </lineage>
</organism>
<evidence type="ECO:0000313" key="2">
    <source>
        <dbReference type="Proteomes" id="UP000242175"/>
    </source>
</evidence>
<protein>
    <recommendedName>
        <fullName evidence="3">DUF1289 domain-containing protein</fullName>
    </recommendedName>
</protein>
<keyword evidence="2" id="KW-1185">Reference proteome</keyword>